<dbReference type="GO" id="GO:0016491">
    <property type="term" value="F:oxidoreductase activity"/>
    <property type="evidence" value="ECO:0007669"/>
    <property type="project" value="InterPro"/>
</dbReference>
<protein>
    <submittedName>
        <fullName evidence="2">Thioredoxin family protein</fullName>
    </submittedName>
</protein>
<name>A0A928Z9D1_9CYAN</name>
<dbReference type="CDD" id="cd02969">
    <property type="entry name" value="PRX_like1"/>
    <property type="match status" value="1"/>
</dbReference>
<feature type="domain" description="Thioredoxin" evidence="1">
    <location>
        <begin position="9"/>
        <end position="165"/>
    </location>
</feature>
<dbReference type="PROSITE" id="PS51352">
    <property type="entry name" value="THIOREDOXIN_2"/>
    <property type="match status" value="1"/>
</dbReference>
<reference evidence="2" key="1">
    <citation type="submission" date="2020-10" db="EMBL/GenBank/DDBJ databases">
        <authorList>
            <person name="Castelo-Branco R."/>
            <person name="Eusebio N."/>
            <person name="Adriana R."/>
            <person name="Vieira A."/>
            <person name="Brugerolle De Fraissinette N."/>
            <person name="Rezende De Castro R."/>
            <person name="Schneider M.P."/>
            <person name="Vasconcelos V."/>
            <person name="Leao P.N."/>
        </authorList>
    </citation>
    <scope>NUCLEOTIDE SEQUENCE</scope>
    <source>
        <strain evidence="2">LEGE 11467</strain>
    </source>
</reference>
<dbReference type="InterPro" id="IPR000866">
    <property type="entry name" value="AhpC/TSA"/>
</dbReference>
<dbReference type="InterPro" id="IPR013766">
    <property type="entry name" value="Thioredoxin_domain"/>
</dbReference>
<comment type="caution">
    <text evidence="2">The sequence shown here is derived from an EMBL/GenBank/DDBJ whole genome shotgun (WGS) entry which is preliminary data.</text>
</comment>
<dbReference type="Pfam" id="PF00578">
    <property type="entry name" value="AhpC-TSA"/>
    <property type="match status" value="1"/>
</dbReference>
<dbReference type="Proteomes" id="UP000621799">
    <property type="component" value="Unassembled WGS sequence"/>
</dbReference>
<dbReference type="InterPro" id="IPR047262">
    <property type="entry name" value="PRX-like1"/>
</dbReference>
<organism evidence="2 3">
    <name type="scientific">Zarconia navalis LEGE 11467</name>
    <dbReference type="NCBI Taxonomy" id="1828826"/>
    <lineage>
        <taxon>Bacteria</taxon>
        <taxon>Bacillati</taxon>
        <taxon>Cyanobacteriota</taxon>
        <taxon>Cyanophyceae</taxon>
        <taxon>Oscillatoriophycideae</taxon>
        <taxon>Oscillatoriales</taxon>
        <taxon>Oscillatoriales incertae sedis</taxon>
        <taxon>Zarconia</taxon>
        <taxon>Zarconia navalis</taxon>
    </lineage>
</organism>
<accession>A0A928Z9D1</accession>
<dbReference type="SUPFAM" id="SSF52833">
    <property type="entry name" value="Thioredoxin-like"/>
    <property type="match status" value="1"/>
</dbReference>
<dbReference type="PANTHER" id="PTHR43640:SF1">
    <property type="entry name" value="THIOREDOXIN-DEPENDENT PEROXIREDOXIN"/>
    <property type="match status" value="1"/>
</dbReference>
<evidence type="ECO:0000259" key="1">
    <source>
        <dbReference type="PROSITE" id="PS51352"/>
    </source>
</evidence>
<dbReference type="InterPro" id="IPR036249">
    <property type="entry name" value="Thioredoxin-like_sf"/>
</dbReference>
<dbReference type="EMBL" id="JADEXN010000214">
    <property type="protein sequence ID" value="MBE9041574.1"/>
    <property type="molecule type" value="Genomic_DNA"/>
</dbReference>
<proteinExistence type="predicted"/>
<evidence type="ECO:0000313" key="3">
    <source>
        <dbReference type="Proteomes" id="UP000621799"/>
    </source>
</evidence>
<dbReference type="PANTHER" id="PTHR43640">
    <property type="entry name" value="OS07G0260300 PROTEIN"/>
    <property type="match status" value="1"/>
</dbReference>
<gene>
    <name evidence="2" type="ORF">IQ235_12365</name>
</gene>
<evidence type="ECO:0000313" key="2">
    <source>
        <dbReference type="EMBL" id="MBE9041574.1"/>
    </source>
</evidence>
<sequence>MVLTPSTMLQLGTTAPDFQLPDAVSDRTLSLASFASKKGLLVMFICQHCPFVQHIGQQLASLGKDYADSELGIVAISANDADKYPDDAPDGLKKMAVDGGFTFPICYDESQETAKAYTAACTPDFFLFDDRRRLVYRGQLDDSRPGNDRPANGRDLRAAIDLLLADQEIDPNAQKPSIGCNIKWKPGNEPDYFKN</sequence>
<dbReference type="Gene3D" id="3.40.30.10">
    <property type="entry name" value="Glutaredoxin"/>
    <property type="match status" value="1"/>
</dbReference>
<dbReference type="AlphaFoldDB" id="A0A928Z9D1"/>
<dbReference type="GO" id="GO:0016209">
    <property type="term" value="F:antioxidant activity"/>
    <property type="evidence" value="ECO:0007669"/>
    <property type="project" value="InterPro"/>
</dbReference>
<keyword evidence="3" id="KW-1185">Reference proteome</keyword>